<feature type="compositionally biased region" description="Polar residues" evidence="1">
    <location>
        <begin position="270"/>
        <end position="283"/>
    </location>
</feature>
<reference evidence="2 3" key="1">
    <citation type="submission" date="2024-01" db="EMBL/GenBank/DDBJ databases">
        <title>A draft genome for the cacao thread blight pathogen Marasmiellus scandens.</title>
        <authorList>
            <person name="Baruah I.K."/>
            <person name="Leung J."/>
            <person name="Bukari Y."/>
            <person name="Amoako-Attah I."/>
            <person name="Meinhardt L.W."/>
            <person name="Bailey B.A."/>
            <person name="Cohen S.P."/>
        </authorList>
    </citation>
    <scope>NUCLEOTIDE SEQUENCE [LARGE SCALE GENOMIC DNA]</scope>
    <source>
        <strain evidence="2 3">GH-19</strain>
    </source>
</reference>
<protein>
    <submittedName>
        <fullName evidence="2">Uncharacterized protein</fullName>
    </submittedName>
</protein>
<feature type="region of interest" description="Disordered" evidence="1">
    <location>
        <begin position="186"/>
        <end position="233"/>
    </location>
</feature>
<comment type="caution">
    <text evidence="2">The sequence shown here is derived from an EMBL/GenBank/DDBJ whole genome shotgun (WGS) entry which is preliminary data.</text>
</comment>
<evidence type="ECO:0000256" key="1">
    <source>
        <dbReference type="SAM" id="MobiDB-lite"/>
    </source>
</evidence>
<dbReference type="Proteomes" id="UP001498398">
    <property type="component" value="Unassembled WGS sequence"/>
</dbReference>
<gene>
    <name evidence="2" type="ORF">VKT23_014024</name>
</gene>
<feature type="compositionally biased region" description="Basic and acidic residues" evidence="1">
    <location>
        <begin position="195"/>
        <end position="205"/>
    </location>
</feature>
<name>A0ABR1J499_9AGAR</name>
<organism evidence="2 3">
    <name type="scientific">Marasmiellus scandens</name>
    <dbReference type="NCBI Taxonomy" id="2682957"/>
    <lineage>
        <taxon>Eukaryota</taxon>
        <taxon>Fungi</taxon>
        <taxon>Dikarya</taxon>
        <taxon>Basidiomycota</taxon>
        <taxon>Agaricomycotina</taxon>
        <taxon>Agaricomycetes</taxon>
        <taxon>Agaricomycetidae</taxon>
        <taxon>Agaricales</taxon>
        <taxon>Marasmiineae</taxon>
        <taxon>Omphalotaceae</taxon>
        <taxon>Marasmiellus</taxon>
    </lineage>
</organism>
<sequence>MREEGFFERYGKVALLFNGRKADMERALHVRLVELVLKHGYNGRLPNYPQNANTVLMELGLAPAFDYANFGRFYYVIVEAREQQNRTNFVSRRFWANDIGAWQIRVLKNPEIQCLLSMKNSLTTLGRDRGLPEWVLNLAGAALQHRVNVRLPPGWSHAESPMRDFTPGSTYGEDKKRAIVRPSMGLSKRRTHSTFRKDDQRRTETRGPCFTPPIHGQRRRSPSPPARQYRSELQTWSSNASVGRRDVVARWQNDRMGRVRRSLSPRRAGSSITSQYSQTQGRASVTVIRGRSRSPRPRTGSSTPTLTRARTLRGDDIAPMKQEIIDVLELTDTEDDADPFSYRFSSEVDTEPESASWSATKQEILTVSIHVLDYEPFELKLESKGVKFRLCDHAQELAKWEVGKKTRMQAIVLVHDLEQEHVVQEWKDVTWTGEIEVINDTVHLREV</sequence>
<proteinExistence type="predicted"/>
<feature type="compositionally biased region" description="Low complexity" evidence="1">
    <location>
        <begin position="297"/>
        <end position="306"/>
    </location>
</feature>
<keyword evidence="3" id="KW-1185">Reference proteome</keyword>
<accession>A0ABR1J499</accession>
<feature type="region of interest" description="Disordered" evidence="1">
    <location>
        <begin position="260"/>
        <end position="306"/>
    </location>
</feature>
<evidence type="ECO:0000313" key="2">
    <source>
        <dbReference type="EMBL" id="KAK7447766.1"/>
    </source>
</evidence>
<evidence type="ECO:0000313" key="3">
    <source>
        <dbReference type="Proteomes" id="UP001498398"/>
    </source>
</evidence>
<dbReference type="EMBL" id="JBANRG010000040">
    <property type="protein sequence ID" value="KAK7447766.1"/>
    <property type="molecule type" value="Genomic_DNA"/>
</dbReference>